<evidence type="ECO:0000313" key="3">
    <source>
        <dbReference type="Proteomes" id="UP000091956"/>
    </source>
</evidence>
<dbReference type="PANTHER" id="PTHR24148">
    <property type="entry name" value="ANKYRIN REPEAT DOMAIN-CONTAINING PROTEIN 39 HOMOLOG-RELATED"/>
    <property type="match status" value="1"/>
</dbReference>
<name>A0A1B8GLU3_9PEZI</name>
<organism evidence="2 3">
    <name type="scientific">Pseudogymnoascus verrucosus</name>
    <dbReference type="NCBI Taxonomy" id="342668"/>
    <lineage>
        <taxon>Eukaryota</taxon>
        <taxon>Fungi</taxon>
        <taxon>Dikarya</taxon>
        <taxon>Ascomycota</taxon>
        <taxon>Pezizomycotina</taxon>
        <taxon>Leotiomycetes</taxon>
        <taxon>Thelebolales</taxon>
        <taxon>Thelebolaceae</taxon>
        <taxon>Pseudogymnoascus</taxon>
    </lineage>
</organism>
<sequence length="597" mass="67057">MEDAVRYQYLPLAKDNNDGSTRLLQLLPGATGEPIKGSIVNVNLCDNPGYEALSYCWGDTANTIRIYIGKEYIDVTRNLHDALVKLRDKEDPRTLWIDAICINQYNVLERSQQVGIMGQIYKQAKKTLVWLGLETANTARAFELIPYLLAIFEEAFQGKPRPVRLDLRILRHPSILRVYEQVRLFEPFIQLEQRPYFSRIWIIQEIALSSNSVSLFWGQYCLSWEEYFAAAYTFACLEVRKANLHQPLGAFPALVMAVLQLRASKSTSLISLLDQYRRKDSTDPRDKVFALLGIAGSKDILSLSCKVDYNMTVVEVYTNLASSYIQRDDNLDILSYTQCGPSIPCLPSWVPDWTSREDMPINFRVPNCSGIRFDHHAGSDSGCGTSIYVNGKTLTSQGVLLDQITRTSGLIDKAWGIGCCNAHAWETIAELKERGSYVAGGTAMDAFFMTQLAGCPKLQYDIMKGRFQELWEEAKKHTPKKTIQGSLTVSTAEGSQLQRVNLIPIDDRETGEIEALLSSSLQYTKRRRFAMTSRGYYGLVPAKATPGDQIAILKGANYPFVLRAQGQSWKLVGECYVHGVMNGEAFDATACEEVLID</sequence>
<dbReference type="STRING" id="342668.A0A1B8GLU3"/>
<dbReference type="OrthoDB" id="2157530at2759"/>
<dbReference type="Pfam" id="PF26639">
    <property type="entry name" value="Het-6_barrel"/>
    <property type="match status" value="1"/>
</dbReference>
<dbReference type="InterPro" id="IPR052895">
    <property type="entry name" value="HetReg/Transcr_Mod"/>
</dbReference>
<evidence type="ECO:0000313" key="2">
    <source>
        <dbReference type="EMBL" id="OBT96805.1"/>
    </source>
</evidence>
<gene>
    <name evidence="2" type="ORF">VE01_04209</name>
</gene>
<feature type="domain" description="Heterokaryon incompatibility" evidence="1">
    <location>
        <begin position="50"/>
        <end position="205"/>
    </location>
</feature>
<dbReference type="PANTHER" id="PTHR24148:SF64">
    <property type="entry name" value="HETEROKARYON INCOMPATIBILITY DOMAIN-CONTAINING PROTEIN"/>
    <property type="match status" value="1"/>
</dbReference>
<evidence type="ECO:0000259" key="1">
    <source>
        <dbReference type="Pfam" id="PF06985"/>
    </source>
</evidence>
<dbReference type="EMBL" id="KV460226">
    <property type="protein sequence ID" value="OBT96805.1"/>
    <property type="molecule type" value="Genomic_DNA"/>
</dbReference>
<dbReference type="GeneID" id="28837595"/>
<protein>
    <recommendedName>
        <fullName evidence="1">Heterokaryon incompatibility domain-containing protein</fullName>
    </recommendedName>
</protein>
<dbReference type="InterPro" id="IPR010730">
    <property type="entry name" value="HET"/>
</dbReference>
<dbReference type="Pfam" id="PF06985">
    <property type="entry name" value="HET"/>
    <property type="match status" value="1"/>
</dbReference>
<dbReference type="Proteomes" id="UP000091956">
    <property type="component" value="Unassembled WGS sequence"/>
</dbReference>
<proteinExistence type="predicted"/>
<dbReference type="AlphaFoldDB" id="A0A1B8GLU3"/>
<dbReference type="RefSeq" id="XP_018130538.1">
    <property type="nucleotide sequence ID" value="XM_018273684.1"/>
</dbReference>
<reference evidence="3" key="2">
    <citation type="journal article" date="2018" name="Nat. Commun.">
        <title>Extreme sensitivity to ultraviolet light in the fungal pathogen causing white-nose syndrome of bats.</title>
        <authorList>
            <person name="Palmer J.M."/>
            <person name="Drees K.P."/>
            <person name="Foster J.T."/>
            <person name="Lindner D.L."/>
        </authorList>
    </citation>
    <scope>NUCLEOTIDE SEQUENCE [LARGE SCALE GENOMIC DNA]</scope>
    <source>
        <strain evidence="3">UAMH 10579</strain>
    </source>
</reference>
<reference evidence="2 3" key="1">
    <citation type="submission" date="2016-03" db="EMBL/GenBank/DDBJ databases">
        <title>Comparative genomics of Pseudogymnoascus destructans, the fungus causing white-nose syndrome of bats.</title>
        <authorList>
            <person name="Palmer J.M."/>
            <person name="Drees K.P."/>
            <person name="Foster J.T."/>
            <person name="Lindner D.L."/>
        </authorList>
    </citation>
    <scope>NUCLEOTIDE SEQUENCE [LARGE SCALE GENOMIC DNA]</scope>
    <source>
        <strain evidence="2 3">UAMH 10579</strain>
    </source>
</reference>
<keyword evidence="3" id="KW-1185">Reference proteome</keyword>
<accession>A0A1B8GLU3</accession>